<evidence type="ECO:0008006" key="3">
    <source>
        <dbReference type="Google" id="ProtNLM"/>
    </source>
</evidence>
<reference evidence="1 2" key="1">
    <citation type="submission" date="2019-03" db="EMBL/GenBank/DDBJ databases">
        <title>Single cell metagenomics reveals metabolic interactions within the superorganism composed of flagellate Streblomastix strix and complex community of Bacteroidetes bacteria on its surface.</title>
        <authorList>
            <person name="Treitli S.C."/>
            <person name="Kolisko M."/>
            <person name="Husnik F."/>
            <person name="Keeling P."/>
            <person name="Hampl V."/>
        </authorList>
    </citation>
    <scope>NUCLEOTIDE SEQUENCE [LARGE SCALE GENOMIC DNA]</scope>
    <source>
        <strain evidence="1">ST1C</strain>
    </source>
</reference>
<sequence length="72" mass="8146">MPASPVSQLPKIKNQDQLDKQVLQQQFGLKDPKNIGKGQFGRIYLDQNTNGKLITVKIQHISKYRDLELAAV</sequence>
<protein>
    <recommendedName>
        <fullName evidence="3">Protein kinase domain-containing protein</fullName>
    </recommendedName>
</protein>
<comment type="caution">
    <text evidence="1">The sequence shown here is derived from an EMBL/GenBank/DDBJ whole genome shotgun (WGS) entry which is preliminary data.</text>
</comment>
<gene>
    <name evidence="1" type="ORF">EZS28_036970</name>
</gene>
<proteinExistence type="predicted"/>
<accession>A0A5J4UBB0</accession>
<organism evidence="1 2">
    <name type="scientific">Streblomastix strix</name>
    <dbReference type="NCBI Taxonomy" id="222440"/>
    <lineage>
        <taxon>Eukaryota</taxon>
        <taxon>Metamonada</taxon>
        <taxon>Preaxostyla</taxon>
        <taxon>Oxymonadida</taxon>
        <taxon>Streblomastigidae</taxon>
        <taxon>Streblomastix</taxon>
    </lineage>
</organism>
<name>A0A5J4UBB0_9EUKA</name>
<dbReference type="EMBL" id="SNRW01018266">
    <property type="protein sequence ID" value="KAA6367504.1"/>
    <property type="molecule type" value="Genomic_DNA"/>
</dbReference>
<evidence type="ECO:0000313" key="1">
    <source>
        <dbReference type="EMBL" id="KAA6367504.1"/>
    </source>
</evidence>
<dbReference type="Proteomes" id="UP000324800">
    <property type="component" value="Unassembled WGS sequence"/>
</dbReference>
<evidence type="ECO:0000313" key="2">
    <source>
        <dbReference type="Proteomes" id="UP000324800"/>
    </source>
</evidence>
<dbReference type="AlphaFoldDB" id="A0A5J4UBB0"/>